<dbReference type="Pfam" id="PF00364">
    <property type="entry name" value="Biotin_lipoyl"/>
    <property type="match status" value="1"/>
</dbReference>
<gene>
    <name evidence="7" type="ORF">Plil01_001382600</name>
</gene>
<evidence type="ECO:0000313" key="7">
    <source>
        <dbReference type="EMBL" id="GMF32318.1"/>
    </source>
</evidence>
<dbReference type="GO" id="GO:0016746">
    <property type="term" value="F:acyltransferase activity"/>
    <property type="evidence" value="ECO:0007669"/>
    <property type="project" value="InterPro"/>
</dbReference>
<keyword evidence="8" id="KW-1185">Reference proteome</keyword>
<dbReference type="PROSITE" id="PS50011">
    <property type="entry name" value="PROTEIN_KINASE_DOM"/>
    <property type="match status" value="1"/>
</dbReference>
<dbReference type="InterPro" id="IPR023213">
    <property type="entry name" value="CAT-like_dom_sf"/>
</dbReference>
<dbReference type="InterPro" id="IPR000089">
    <property type="entry name" value="Biotin_lipoyl"/>
</dbReference>
<dbReference type="GO" id="GO:0005524">
    <property type="term" value="F:ATP binding"/>
    <property type="evidence" value="ECO:0007669"/>
    <property type="project" value="InterPro"/>
</dbReference>
<dbReference type="InterPro" id="IPR011009">
    <property type="entry name" value="Kinase-like_dom_sf"/>
</dbReference>
<feature type="compositionally biased region" description="Low complexity" evidence="4">
    <location>
        <begin position="1005"/>
        <end position="1022"/>
    </location>
</feature>
<protein>
    <submittedName>
        <fullName evidence="7">Unnamed protein product</fullName>
    </submittedName>
</protein>
<organism evidence="7 8">
    <name type="scientific">Phytophthora lilii</name>
    <dbReference type="NCBI Taxonomy" id="2077276"/>
    <lineage>
        <taxon>Eukaryota</taxon>
        <taxon>Sar</taxon>
        <taxon>Stramenopiles</taxon>
        <taxon>Oomycota</taxon>
        <taxon>Peronosporomycetes</taxon>
        <taxon>Peronosporales</taxon>
        <taxon>Peronosporaceae</taxon>
        <taxon>Phytophthora</taxon>
    </lineage>
</organism>
<feature type="domain" description="Lipoyl-binding" evidence="6">
    <location>
        <begin position="1"/>
        <end position="72"/>
    </location>
</feature>
<proteinExistence type="inferred from homology"/>
<dbReference type="InterPro" id="IPR000719">
    <property type="entry name" value="Prot_kinase_dom"/>
</dbReference>
<dbReference type="GO" id="GO:0006086">
    <property type="term" value="P:pyruvate decarboxylation to acetyl-CoA"/>
    <property type="evidence" value="ECO:0007669"/>
    <property type="project" value="InterPro"/>
</dbReference>
<evidence type="ECO:0000256" key="2">
    <source>
        <dbReference type="ARBA" id="ARBA00022823"/>
    </source>
</evidence>
<dbReference type="CDD" id="cd06849">
    <property type="entry name" value="lipoyl_domain"/>
    <property type="match status" value="1"/>
</dbReference>
<name>A0A9W6X648_9STRA</name>
<dbReference type="SUPFAM" id="SSF52777">
    <property type="entry name" value="CoA-dependent acyltransferases"/>
    <property type="match status" value="1"/>
</dbReference>
<reference evidence="7" key="1">
    <citation type="submission" date="2023-04" db="EMBL/GenBank/DDBJ databases">
        <title>Phytophthora lilii NBRC 32176.</title>
        <authorList>
            <person name="Ichikawa N."/>
            <person name="Sato H."/>
            <person name="Tonouchi N."/>
        </authorList>
    </citation>
    <scope>NUCLEOTIDE SEQUENCE</scope>
    <source>
        <strain evidence="7">NBRC 32176</strain>
    </source>
</reference>
<dbReference type="OrthoDB" id="2914378at2759"/>
<evidence type="ECO:0000256" key="1">
    <source>
        <dbReference type="ARBA" id="ARBA00007317"/>
    </source>
</evidence>
<dbReference type="InterPro" id="IPR008271">
    <property type="entry name" value="Ser/Thr_kinase_AS"/>
</dbReference>
<evidence type="ECO:0000256" key="4">
    <source>
        <dbReference type="SAM" id="MobiDB-lite"/>
    </source>
</evidence>
<dbReference type="InterPro" id="IPR001078">
    <property type="entry name" value="2-oxoacid_DH_actylTfrase"/>
</dbReference>
<dbReference type="PROSITE" id="PS50968">
    <property type="entry name" value="BIOTINYL_LIPOYL"/>
    <property type="match status" value="1"/>
</dbReference>
<evidence type="ECO:0000259" key="6">
    <source>
        <dbReference type="PROSITE" id="PS50968"/>
    </source>
</evidence>
<feature type="region of interest" description="Disordered" evidence="4">
    <location>
        <begin position="953"/>
        <end position="1037"/>
    </location>
</feature>
<evidence type="ECO:0000259" key="5">
    <source>
        <dbReference type="PROSITE" id="PS50011"/>
    </source>
</evidence>
<dbReference type="SMART" id="SM00220">
    <property type="entry name" value="S_TKc"/>
    <property type="match status" value="1"/>
</dbReference>
<evidence type="ECO:0000256" key="3">
    <source>
        <dbReference type="SAM" id="Coils"/>
    </source>
</evidence>
<dbReference type="PROSITE" id="PS00108">
    <property type="entry name" value="PROTEIN_KINASE_ST"/>
    <property type="match status" value="1"/>
</dbReference>
<dbReference type="SUPFAM" id="SSF51230">
    <property type="entry name" value="Single hybrid motif"/>
    <property type="match status" value="1"/>
</dbReference>
<dbReference type="GO" id="GO:0004672">
    <property type="term" value="F:protein kinase activity"/>
    <property type="evidence" value="ECO:0007669"/>
    <property type="project" value="InterPro"/>
</dbReference>
<evidence type="ECO:0000313" key="8">
    <source>
        <dbReference type="Proteomes" id="UP001165083"/>
    </source>
</evidence>
<accession>A0A9W6X648</accession>
<dbReference type="InterPro" id="IPR011053">
    <property type="entry name" value="Single_hybrid_motif"/>
</dbReference>
<keyword evidence="3" id="KW-0175">Coiled coil</keyword>
<comment type="caution">
    <text evidence="7">The sequence shown here is derived from an EMBL/GenBank/DDBJ whole genome shotgun (WGS) entry which is preliminary data.</text>
</comment>
<dbReference type="PANTHER" id="PTHR23151">
    <property type="entry name" value="DIHYDROLIPOAMIDE ACETYL/SUCCINYL-TRANSFERASE-RELATED"/>
    <property type="match status" value="1"/>
</dbReference>
<dbReference type="FunFam" id="1.10.510.10:FF:001091">
    <property type="entry name" value="STE family protein kinase"/>
    <property type="match status" value="1"/>
</dbReference>
<dbReference type="EMBL" id="BSXW01000976">
    <property type="protein sequence ID" value="GMF32318.1"/>
    <property type="molecule type" value="Genomic_DNA"/>
</dbReference>
<keyword evidence="2" id="KW-0450">Lipoyl</keyword>
<dbReference type="GO" id="GO:0045254">
    <property type="term" value="C:pyruvate dehydrogenase complex"/>
    <property type="evidence" value="ECO:0007669"/>
    <property type="project" value="InterPro"/>
</dbReference>
<dbReference type="FunFam" id="2.40.50.100:FF:000010">
    <property type="entry name" value="Acetyltransferase component of pyruvate dehydrogenase complex"/>
    <property type="match status" value="1"/>
</dbReference>
<sequence length="1115" mass="119387">MPSLSPTMETGSLSAWLKKEGEEVGAGDVLCQVETDKAVVDYEMQDDAVLAKIVCPEGAADLPIGALLAYTVEDLDTYQSLLASGTLANLSADAPAAQAAAAPLDAAAAPAPVEQPAHGAGARVPLIKFLGKRALIPEFNHSPLETPAKPAAAAAAPAQPVAAAAAAPAVAADAEYEDLPLSNMRKIIAKRLTASKKDVPHSYTSIDCEIDNILKLRKQLKGKHDVKVGMNDFILKAVALALRDVPEANCFFDVKTQSVKPNPSVDVSVAVATPTGLITPIVPKVDTLGLSGVNRIFMELVSRARQNKLKPEEFQGGSFTVSNLGSFGIDQFRAVINPPQACILAIGGGRKEVLPPLEIVEGVNPEPRLATLMNVTLSSDRRVVDGVIAGQFLQVFKSYMESPELMVLARTLSPLVQFALRIALSCVSVVQLEIAGVLCVTWRGELWGVLEVALRIVVSCILVPIAGTHLVLAASATSNSGRNSQCSRSIFSPADQVGWASIANSALRTAPWRASSGTRTRKRSTRCWNASVKGECQFASIIAYLHSFVSIAGALLSFVVIRSSVRSYGKVYKAVNKASAEVVALKVVPVDNEDRAAFDELTREIRILERCESPFVVQYRGSFSYESQLWIAMEFCAAGSLADLHLLRGRQVLGEAEIAAVCANVALGLAHLHSRGLIHRDIKAGNLLLNGDGVAKLADFGVSAQLTATVGKRRTVIGTPFWMAPEVIQEAQYDCKADLWSLGITALELAEGEPPLAHMHPMRAIFLIPNRAPPELREPNKYSPEFRDFLAVCLKKDPQERASAEDLLRHPFITRNVDRLRANSDRTAASGGRMSGLPVLQELVEQSLELVHEARQRGVEDEAEFRGAATGRPDGSLSVADLSTMLRNGSIISNGTGGFGAFGGSDTAVGFSSVRRSDFNSIDTASSLGYGCGGGTTVFSSGVSADEEGCGTMVFRGDDNKSTNSTMDSTSSENREREITSSDLYGTMIPMAMSGTVRPPPAPVAPVTNSRTSSRNSSRGSSQGESARPEAESNEPSFMKYFRRITSSSSSSAKSATIRAAGATAEASVTTLRAVQQKLRQLEEDYERDREELTRRFEKQKAELERQLEDLSFNS</sequence>
<dbReference type="Gene3D" id="3.30.559.10">
    <property type="entry name" value="Chloramphenicol acetyltransferase-like domain"/>
    <property type="match status" value="1"/>
</dbReference>
<dbReference type="Pfam" id="PF00198">
    <property type="entry name" value="2-oxoacid_dh"/>
    <property type="match status" value="1"/>
</dbReference>
<dbReference type="GO" id="GO:0005739">
    <property type="term" value="C:mitochondrion"/>
    <property type="evidence" value="ECO:0007669"/>
    <property type="project" value="TreeGrafter"/>
</dbReference>
<comment type="similarity">
    <text evidence="1">Belongs to the 2-oxoacid dehydrogenase family.</text>
</comment>
<dbReference type="AlphaFoldDB" id="A0A9W6X648"/>
<dbReference type="Pfam" id="PF00069">
    <property type="entry name" value="Pkinase"/>
    <property type="match status" value="1"/>
</dbReference>
<feature type="compositionally biased region" description="Polar residues" evidence="4">
    <location>
        <begin position="962"/>
        <end position="972"/>
    </location>
</feature>
<dbReference type="Proteomes" id="UP001165083">
    <property type="component" value="Unassembled WGS sequence"/>
</dbReference>
<dbReference type="PANTHER" id="PTHR23151:SF90">
    <property type="entry name" value="DIHYDROLIPOYLLYSINE-RESIDUE ACETYLTRANSFERASE COMPONENT OF PYRUVATE DEHYDROGENASE COMPLEX, MITOCHONDRIAL-RELATED"/>
    <property type="match status" value="1"/>
</dbReference>
<dbReference type="InterPro" id="IPR045257">
    <property type="entry name" value="E2/Pdx1"/>
</dbReference>
<feature type="coiled-coil region" evidence="3">
    <location>
        <begin position="1065"/>
        <end position="1114"/>
    </location>
</feature>
<dbReference type="Gene3D" id="2.40.50.100">
    <property type="match status" value="1"/>
</dbReference>
<feature type="domain" description="Protein kinase" evidence="5">
    <location>
        <begin position="557"/>
        <end position="813"/>
    </location>
</feature>
<dbReference type="Gene3D" id="1.10.510.10">
    <property type="entry name" value="Transferase(Phosphotransferase) domain 1"/>
    <property type="match status" value="1"/>
</dbReference>
<dbReference type="SUPFAM" id="SSF56112">
    <property type="entry name" value="Protein kinase-like (PK-like)"/>
    <property type="match status" value="1"/>
</dbReference>